<evidence type="ECO:0000313" key="3">
    <source>
        <dbReference type="Proteomes" id="UP000185473"/>
    </source>
</evidence>
<protein>
    <submittedName>
        <fullName evidence="2">Putative bacteriophage protein</fullName>
    </submittedName>
</protein>
<dbReference type="EMBL" id="CP014332">
    <property type="protein sequence ID" value="APS41025.1"/>
    <property type="molecule type" value="Genomic_DNA"/>
</dbReference>
<dbReference type="PANTHER" id="PTHR37829">
    <property type="entry name" value="PHAGE-LIKE ELEMENT PBSX PROTEIN XKDT"/>
    <property type="match status" value="1"/>
</dbReference>
<dbReference type="InterPro" id="IPR006949">
    <property type="entry name" value="Barrel_Baseplate_J-like"/>
</dbReference>
<dbReference type="RefSeq" id="WP_075268875.1">
    <property type="nucleotide sequence ID" value="NZ_CP014332.1"/>
</dbReference>
<feature type="domain" description="Baseplate protein J-like barrel" evidence="1">
    <location>
        <begin position="95"/>
        <end position="175"/>
    </location>
</feature>
<dbReference type="AlphaFoldDB" id="A0A1L6R931"/>
<dbReference type="KEGG" id="wjo:FOL01_0166"/>
<gene>
    <name evidence="2" type="ORF">FOL01_0166</name>
</gene>
<reference evidence="2 3" key="1">
    <citation type="submission" date="2016-02" db="EMBL/GenBank/DDBJ databases">
        <title>Complete Genome Sequence of Weissella jogaejeotgali FOL01.</title>
        <authorList>
            <person name="Lee J.-H."/>
            <person name="Ku H.-J."/>
        </authorList>
    </citation>
    <scope>NUCLEOTIDE SEQUENCE [LARGE SCALE GENOMIC DNA]</scope>
    <source>
        <strain evidence="2 3">FOL01</strain>
    </source>
</reference>
<proteinExistence type="predicted"/>
<name>A0A1L6R931_9LACO</name>
<dbReference type="STRING" id="1631871.FOL01_0166"/>
<evidence type="ECO:0000259" key="1">
    <source>
        <dbReference type="Pfam" id="PF04865"/>
    </source>
</evidence>
<keyword evidence="3" id="KW-1185">Reference proteome</keyword>
<sequence length="384" mass="41375">MLDDNGFTRPTYDELVSDLTAKWLELFGSDSDTSSHSVAGVFIRLIAYFMNILYQLAEKVYNAQFLSTATGVSLDKLAANYGLYRNPAAQAITELTFTGTPGYILPANTLFKTAEGIEFQTADDLIFSVDGRGNGTAYAVDVGSVYNVPANTIIYQVEPTSDIISVTNAEPVESGADSETDLELANRIRIANDTRPSSPANGIISAVMAVTGVKTVQVVQNNTLEEDEFGNPPKTIHVYVDGGDEEKIAGALFNSVSAGIQTVGSKQQAMTDNAGFSDNVIAFDYAQQTAIYVSINAQTNLDFETDGIQQIKNAVNDYLTKVPMGGIVRFSYLYKYVYDKVPGIDVIEVKIGSSKDSLAMADVQLQQFAIPVTTADSLVVTENA</sequence>
<dbReference type="PANTHER" id="PTHR37829:SF3">
    <property type="entry name" value="PROTEIN JAYE-RELATED"/>
    <property type="match status" value="1"/>
</dbReference>
<accession>A0A1L6R931</accession>
<dbReference type="Pfam" id="PF04865">
    <property type="entry name" value="Baseplate_J"/>
    <property type="match status" value="1"/>
</dbReference>
<evidence type="ECO:0000313" key="2">
    <source>
        <dbReference type="EMBL" id="APS41025.1"/>
    </source>
</evidence>
<organism evidence="2 3">
    <name type="scientific">Weissella jogaejeotgali</name>
    <dbReference type="NCBI Taxonomy" id="1631871"/>
    <lineage>
        <taxon>Bacteria</taxon>
        <taxon>Bacillati</taxon>
        <taxon>Bacillota</taxon>
        <taxon>Bacilli</taxon>
        <taxon>Lactobacillales</taxon>
        <taxon>Lactobacillaceae</taxon>
        <taxon>Weissella</taxon>
    </lineage>
</organism>
<dbReference type="Proteomes" id="UP000185473">
    <property type="component" value="Chromosome"/>
</dbReference>
<dbReference type="OrthoDB" id="7904838at2"/>
<dbReference type="InterPro" id="IPR052399">
    <property type="entry name" value="Phage_Baseplate_Assmbl_Protein"/>
</dbReference>